<evidence type="ECO:0000313" key="1">
    <source>
        <dbReference type="EMBL" id="WDH83331.1"/>
    </source>
</evidence>
<dbReference type="RefSeq" id="WP_274359466.1">
    <property type="nucleotide sequence ID" value="NZ_CP118101.1"/>
</dbReference>
<proteinExistence type="predicted"/>
<dbReference type="EMBL" id="CP118101">
    <property type="protein sequence ID" value="WDH83331.1"/>
    <property type="molecule type" value="Genomic_DNA"/>
</dbReference>
<dbReference type="SUPFAM" id="SSF52540">
    <property type="entry name" value="P-loop containing nucleoside triphosphate hydrolases"/>
    <property type="match status" value="1"/>
</dbReference>
<evidence type="ECO:0000313" key="2">
    <source>
        <dbReference type="Proteomes" id="UP001220962"/>
    </source>
</evidence>
<evidence type="ECO:0008006" key="3">
    <source>
        <dbReference type="Google" id="ProtNLM"/>
    </source>
</evidence>
<gene>
    <name evidence="1" type="ORF">PUW23_03545</name>
</gene>
<sequence length="341" mass="38526">MTIKEATRTGSVPVYTVAVEGPDGAGKTSLIRTLRRSFEIIEPPKSSAFQLMPEPLEERIAWFRKEDPFITARIYMQAHAMRFRLASEYAAGRKHYLTARANRFDAPPVYAFDRGPLSMNAYVYAYLKEDTGLSDEMLHRFIQLQERSLVCEAPMLTILLLPGRPDDDAVTRHASRLAAVPVDADRERRLIANQLSYYCEVAARLPKDDPSLLWLDPFATPGDNAAAATAVIAERLQELRGVNRRSLKEHSNASGGKIYLKDLLQRLGHVRFSGRVYLVGGIVEKGYSDNDADLLVEKQEDADLLKTVFERETNHVHIELPRALDDELKEGKNVWYLQVTP</sequence>
<accession>A0AAX3N0G5</accession>
<organism evidence="1 2">
    <name type="scientific">Paenibacillus urinalis</name>
    <dbReference type="NCBI Taxonomy" id="521520"/>
    <lineage>
        <taxon>Bacteria</taxon>
        <taxon>Bacillati</taxon>
        <taxon>Bacillota</taxon>
        <taxon>Bacilli</taxon>
        <taxon>Bacillales</taxon>
        <taxon>Paenibacillaceae</taxon>
        <taxon>Paenibacillus</taxon>
    </lineage>
</organism>
<dbReference type="Proteomes" id="UP001220962">
    <property type="component" value="Chromosome"/>
</dbReference>
<dbReference type="InterPro" id="IPR027417">
    <property type="entry name" value="P-loop_NTPase"/>
</dbReference>
<protein>
    <recommendedName>
        <fullName evidence="3">Thymidylate kinase</fullName>
    </recommendedName>
</protein>
<reference evidence="1" key="1">
    <citation type="submission" date="2023-02" db="EMBL/GenBank/DDBJ databases">
        <title>Pathogen: clinical or host-associated sample.</title>
        <authorList>
            <person name="Hergert J."/>
            <person name="Casey R."/>
            <person name="Wagner J."/>
            <person name="Young E.L."/>
            <person name="Oakeson K.F."/>
        </authorList>
    </citation>
    <scope>NUCLEOTIDE SEQUENCE</scope>
    <source>
        <strain evidence="1">2022CK-00830</strain>
    </source>
</reference>
<dbReference type="Gene3D" id="3.40.50.300">
    <property type="entry name" value="P-loop containing nucleotide triphosphate hydrolases"/>
    <property type="match status" value="1"/>
</dbReference>
<dbReference type="AlphaFoldDB" id="A0AAX3N0G5"/>
<name>A0AAX3N0G5_9BACL</name>